<protein>
    <submittedName>
        <fullName evidence="1">Uncharacterized protein</fullName>
    </submittedName>
</protein>
<dbReference type="AlphaFoldDB" id="N8S1I8"/>
<reference evidence="2" key="1">
    <citation type="submission" date="2013-02" db="EMBL/GenBank/DDBJ databases">
        <title>The Genome Sequence of Acinetobacter sp. NIPH 973.</title>
        <authorList>
            <consortium name="The Broad Institute Genome Sequencing Platform"/>
            <consortium name="The Broad Institute Genome Sequencing Center for Infectious Disease"/>
            <person name="Cerqueira G."/>
            <person name="Feldgarden M."/>
            <person name="Courvalin P."/>
            <person name="Perichon B."/>
            <person name="Grillot-Courvalin C."/>
            <person name="Clermont D."/>
            <person name="Rocha E."/>
            <person name="Yoon E.-J."/>
            <person name="Nemec A."/>
            <person name="Walker B."/>
            <person name="Young S.K."/>
            <person name="Zeng Q."/>
            <person name="Gargeya S."/>
            <person name="Fitzgerald M."/>
            <person name="Haas B."/>
            <person name="Abouelleil A."/>
            <person name="Alvarado L."/>
            <person name="Arachchi H.M."/>
            <person name="Berlin A.M."/>
            <person name="Chapman S.B."/>
            <person name="Dewar J."/>
            <person name="Goldberg J."/>
            <person name="Griggs A."/>
            <person name="Gujja S."/>
            <person name="Hansen M."/>
            <person name="Howarth C."/>
            <person name="Imamovic A."/>
            <person name="Larimer J."/>
            <person name="McCowan C."/>
            <person name="Murphy C."/>
            <person name="Neiman D."/>
            <person name="Pearson M."/>
            <person name="Priest M."/>
            <person name="Roberts A."/>
            <person name="Saif S."/>
            <person name="Shea T."/>
            <person name="Sisk P."/>
            <person name="Sykes S."/>
            <person name="Wortman J."/>
            <person name="Nusbaum C."/>
            <person name="Birren B."/>
        </authorList>
    </citation>
    <scope>NUCLEOTIDE SEQUENCE [LARGE SCALE GENOMIC DNA]</scope>
    <source>
        <strain evidence="2">NIPH 973</strain>
    </source>
</reference>
<gene>
    <name evidence="1" type="ORF">F985_02330</name>
</gene>
<dbReference type="EMBL" id="APOO01000022">
    <property type="protein sequence ID" value="ENU41443.1"/>
    <property type="molecule type" value="Genomic_DNA"/>
</dbReference>
<proteinExistence type="predicted"/>
<comment type="caution">
    <text evidence="1">The sequence shown here is derived from an EMBL/GenBank/DDBJ whole genome shotgun (WGS) entry which is preliminary data.</text>
</comment>
<evidence type="ECO:0000313" key="2">
    <source>
        <dbReference type="Proteomes" id="UP000013065"/>
    </source>
</evidence>
<sequence length="67" mass="8147">MPNRMKIIKLLYLEFCVYKILKNDLCYFNVMDAWSRKNLGQFLIKLKIKKLLQVFKNKNVSFTMKLK</sequence>
<reference evidence="1 2" key="2">
    <citation type="journal article" date="2015" name="Int. J. Syst. Evol. Microbiol.">
        <title>Acinetobacter seifertii sp. nov., a member of the Acinetobacter calcoaceticus-Acinetobacter baumannii complex isolated from human clinical specimens.</title>
        <authorList>
            <person name="Nemec A."/>
            <person name="Krizova L."/>
            <person name="Maixnerova M."/>
            <person name="Sedo O."/>
            <person name="Brisse S."/>
            <person name="Higgins P.G."/>
        </authorList>
    </citation>
    <scope>NUCLEOTIDE SEQUENCE [LARGE SCALE GENOMIC DNA]</scope>
    <source>
        <strain evidence="1 2">NIPH 973</strain>
    </source>
</reference>
<name>N8S1I8_9GAMM</name>
<accession>N8S1I8</accession>
<dbReference type="PATRIC" id="fig|520709.3.peg.2270"/>
<dbReference type="Proteomes" id="UP000013065">
    <property type="component" value="Unassembled WGS sequence"/>
</dbReference>
<dbReference type="HOGENOM" id="CLU_2802647_0_0_6"/>
<organism evidence="1 2">
    <name type="scientific">Acinetobacter seifertii</name>
    <dbReference type="NCBI Taxonomy" id="1530123"/>
    <lineage>
        <taxon>Bacteria</taxon>
        <taxon>Pseudomonadati</taxon>
        <taxon>Pseudomonadota</taxon>
        <taxon>Gammaproteobacteria</taxon>
        <taxon>Moraxellales</taxon>
        <taxon>Moraxellaceae</taxon>
        <taxon>Acinetobacter</taxon>
        <taxon>Acinetobacter calcoaceticus/baumannii complex</taxon>
    </lineage>
</organism>
<evidence type="ECO:0000313" key="1">
    <source>
        <dbReference type="EMBL" id="ENU41443.1"/>
    </source>
</evidence>